<dbReference type="InParanoid" id="A0A1Z5JZP5"/>
<evidence type="ECO:0000313" key="3">
    <source>
        <dbReference type="Proteomes" id="UP000198406"/>
    </source>
</evidence>
<gene>
    <name evidence="2" type="ORF">FisN_19Hh069</name>
</gene>
<comment type="caution">
    <text evidence="2">The sequence shown here is derived from an EMBL/GenBank/DDBJ whole genome shotgun (WGS) entry which is preliminary data.</text>
</comment>
<organism evidence="2 3">
    <name type="scientific">Fistulifera solaris</name>
    <name type="common">Oleaginous diatom</name>
    <dbReference type="NCBI Taxonomy" id="1519565"/>
    <lineage>
        <taxon>Eukaryota</taxon>
        <taxon>Sar</taxon>
        <taxon>Stramenopiles</taxon>
        <taxon>Ochrophyta</taxon>
        <taxon>Bacillariophyta</taxon>
        <taxon>Bacillariophyceae</taxon>
        <taxon>Bacillariophycidae</taxon>
        <taxon>Naviculales</taxon>
        <taxon>Naviculaceae</taxon>
        <taxon>Fistulifera</taxon>
    </lineage>
</organism>
<dbReference type="OrthoDB" id="49249at2759"/>
<dbReference type="Proteomes" id="UP000198406">
    <property type="component" value="Unassembled WGS sequence"/>
</dbReference>
<reference evidence="2 3" key="1">
    <citation type="journal article" date="2015" name="Plant Cell">
        <title>Oil accumulation by the oleaginous diatom Fistulifera solaris as revealed by the genome and transcriptome.</title>
        <authorList>
            <person name="Tanaka T."/>
            <person name="Maeda Y."/>
            <person name="Veluchamy A."/>
            <person name="Tanaka M."/>
            <person name="Abida H."/>
            <person name="Marechal E."/>
            <person name="Bowler C."/>
            <person name="Muto M."/>
            <person name="Sunaga Y."/>
            <person name="Tanaka M."/>
            <person name="Yoshino T."/>
            <person name="Taniguchi T."/>
            <person name="Fukuda Y."/>
            <person name="Nemoto M."/>
            <person name="Matsumoto M."/>
            <person name="Wong P.S."/>
            <person name="Aburatani S."/>
            <person name="Fujibuchi W."/>
        </authorList>
    </citation>
    <scope>NUCLEOTIDE SEQUENCE [LARGE SCALE GENOMIC DNA]</scope>
    <source>
        <strain evidence="2 3">JPCC DA0580</strain>
    </source>
</reference>
<evidence type="ECO:0000256" key="1">
    <source>
        <dbReference type="SAM" id="MobiDB-lite"/>
    </source>
</evidence>
<evidence type="ECO:0000313" key="2">
    <source>
        <dbReference type="EMBL" id="GAX19494.1"/>
    </source>
</evidence>
<feature type="region of interest" description="Disordered" evidence="1">
    <location>
        <begin position="118"/>
        <end position="146"/>
    </location>
</feature>
<dbReference type="EMBL" id="BDSP01000137">
    <property type="protein sequence ID" value="GAX19494.1"/>
    <property type="molecule type" value="Genomic_DNA"/>
</dbReference>
<protein>
    <submittedName>
        <fullName evidence="2">Uncharacterized protein</fullName>
    </submittedName>
</protein>
<keyword evidence="3" id="KW-1185">Reference proteome</keyword>
<accession>A0A1Z5JZP5</accession>
<sequence>MDEEEVRKMRSSEGILFTQDADESGCVETSRITINTHTSLLNIMADEDEEDEEEEELLHNNTRIVVIERSDERPPTPPSHPLCRPCFKTQNNAIIPQHSMLDRVTEKFMDSFCFTPSREHDKSDVPNLQRSPSISPSSSAEEDHLSEQVQSDVFDILACVTQPSTCELQYLWNGCFCLVQQQVATPQRRPQHRTFRQRAKKVRRLREARGDLRASPISVLQTRSFDINVLRQQSLVAPSKSDLGYDSDPEDVCFTATSASNDTPVVMENDISTEPSLNMDTAAIVQESFNMTWDLKLHPSDGGHPVVIRAWLEKGTILPHDMLEPSLMWKKPNESRPRRLRLLNICRIVALPRRFSQYPYARPHRCWTLRTAESAELLVLEAPGDGLAQSVMTRWKHCIARFAMLAVMEDVRAIQREFFHKAPTTSMLVPDYDDLDDDDEDC</sequence>
<proteinExistence type="predicted"/>
<dbReference type="AlphaFoldDB" id="A0A1Z5JZP5"/>
<name>A0A1Z5JZP5_FISSO</name>